<dbReference type="InterPro" id="IPR036388">
    <property type="entry name" value="WH-like_DNA-bd_sf"/>
</dbReference>
<dbReference type="PROSITE" id="PS50995">
    <property type="entry name" value="HTH_MARR_2"/>
    <property type="match status" value="1"/>
</dbReference>
<dbReference type="Proteomes" id="UP000223060">
    <property type="component" value="Chromosome"/>
</dbReference>
<name>A0A1S7FRK4_9LIST</name>
<dbReference type="RefSeq" id="WP_036063336.1">
    <property type="nucleotide sequence ID" value="NZ_CP011102.1"/>
</dbReference>
<dbReference type="PANTHER" id="PTHR42756">
    <property type="entry name" value="TRANSCRIPTIONAL REGULATOR, MARR"/>
    <property type="match status" value="1"/>
</dbReference>
<evidence type="ECO:0000313" key="5">
    <source>
        <dbReference type="EMBL" id="AQY50007.1"/>
    </source>
</evidence>
<protein>
    <submittedName>
        <fullName evidence="5">MarR family transcriptional regulator</fullName>
    </submittedName>
</protein>
<dbReference type="SUPFAM" id="SSF46785">
    <property type="entry name" value="Winged helix' DNA-binding domain"/>
    <property type="match status" value="1"/>
</dbReference>
<dbReference type="KEGG" id="lwi:UE46_02390"/>
<evidence type="ECO:0000256" key="3">
    <source>
        <dbReference type="ARBA" id="ARBA00023163"/>
    </source>
</evidence>
<reference evidence="6" key="1">
    <citation type="submission" date="2015-03" db="EMBL/GenBank/DDBJ databases">
        <authorList>
            <person name="Ferrari E."/>
            <person name="Walter M.C."/>
            <person name="Huptas C."/>
            <person name="Scherer S."/>
            <person name="Mueller-Herbst S."/>
        </authorList>
    </citation>
    <scope>NUCLEOTIDE SEQUENCE [LARGE SCALE GENOMIC DNA]</scope>
    <source>
        <strain evidence="6">LWP01</strain>
    </source>
</reference>
<evidence type="ECO:0000259" key="4">
    <source>
        <dbReference type="PROSITE" id="PS50995"/>
    </source>
</evidence>
<sequence length="143" mass="16312">MKQQPLNTPFSDLFRGVGMKIKMNADTRLRELDLNGQQGRMIGYIYENQERGVIQKDLAEQFNRKGASITSMLQGLEKKGYIKRVIPENNERQKNIYVLDKGVALIEEFNTIFAEIEASITKDLTNTEAEQLKSLLTKVSNSL</sequence>
<keyword evidence="1" id="KW-0805">Transcription regulation</keyword>
<keyword evidence="3" id="KW-0804">Transcription</keyword>
<accession>A0A1S7FRK4</accession>
<evidence type="ECO:0000256" key="2">
    <source>
        <dbReference type="ARBA" id="ARBA00023125"/>
    </source>
</evidence>
<dbReference type="GO" id="GO:0003700">
    <property type="term" value="F:DNA-binding transcription factor activity"/>
    <property type="evidence" value="ECO:0007669"/>
    <property type="project" value="InterPro"/>
</dbReference>
<dbReference type="Pfam" id="PF12802">
    <property type="entry name" value="MarR_2"/>
    <property type="match status" value="1"/>
</dbReference>
<proteinExistence type="predicted"/>
<keyword evidence="2" id="KW-0238">DNA-binding</keyword>
<gene>
    <name evidence="5" type="ORF">UE46_02390</name>
</gene>
<evidence type="ECO:0000256" key="1">
    <source>
        <dbReference type="ARBA" id="ARBA00023015"/>
    </source>
</evidence>
<dbReference type="InterPro" id="IPR000835">
    <property type="entry name" value="HTH_MarR-typ"/>
</dbReference>
<feature type="domain" description="HTH marR-type" evidence="4">
    <location>
        <begin position="7"/>
        <end position="141"/>
    </location>
</feature>
<dbReference type="GO" id="GO:0003677">
    <property type="term" value="F:DNA binding"/>
    <property type="evidence" value="ECO:0007669"/>
    <property type="project" value="UniProtKB-KW"/>
</dbReference>
<organism evidence="5 6">
    <name type="scientific">Listeria weihenstephanensis</name>
    <dbReference type="NCBI Taxonomy" id="1006155"/>
    <lineage>
        <taxon>Bacteria</taxon>
        <taxon>Bacillati</taxon>
        <taxon>Bacillota</taxon>
        <taxon>Bacilli</taxon>
        <taxon>Bacillales</taxon>
        <taxon>Listeriaceae</taxon>
        <taxon>Listeria</taxon>
    </lineage>
</organism>
<dbReference type="InterPro" id="IPR036390">
    <property type="entry name" value="WH_DNA-bd_sf"/>
</dbReference>
<dbReference type="PRINTS" id="PR00598">
    <property type="entry name" value="HTHMARR"/>
</dbReference>
<keyword evidence="6" id="KW-1185">Reference proteome</keyword>
<dbReference type="AlphaFoldDB" id="A0A1S7FRK4"/>
<dbReference type="SMART" id="SM00347">
    <property type="entry name" value="HTH_MARR"/>
    <property type="match status" value="1"/>
</dbReference>
<dbReference type="EMBL" id="CP011102">
    <property type="protein sequence ID" value="AQY50007.1"/>
    <property type="molecule type" value="Genomic_DNA"/>
</dbReference>
<evidence type="ECO:0000313" key="6">
    <source>
        <dbReference type="Proteomes" id="UP000223060"/>
    </source>
</evidence>
<dbReference type="PANTHER" id="PTHR42756:SF1">
    <property type="entry name" value="TRANSCRIPTIONAL REPRESSOR OF EMRAB OPERON"/>
    <property type="match status" value="1"/>
</dbReference>
<dbReference type="Gene3D" id="1.10.10.10">
    <property type="entry name" value="Winged helix-like DNA-binding domain superfamily/Winged helix DNA-binding domain"/>
    <property type="match status" value="1"/>
</dbReference>